<dbReference type="KEGG" id="cld:CLSPO_c15440"/>
<evidence type="ECO:0000313" key="10">
    <source>
        <dbReference type="Proteomes" id="UP000033052"/>
    </source>
</evidence>
<evidence type="ECO:0000256" key="5">
    <source>
        <dbReference type="ARBA" id="ARBA00022989"/>
    </source>
</evidence>
<dbReference type="PROSITE" id="PS50928">
    <property type="entry name" value="ABC_TM1"/>
    <property type="match status" value="1"/>
</dbReference>
<feature type="transmembrane region" description="Helical" evidence="7">
    <location>
        <begin position="244"/>
        <end position="265"/>
    </location>
</feature>
<dbReference type="InterPro" id="IPR000515">
    <property type="entry name" value="MetI-like"/>
</dbReference>
<evidence type="ECO:0000256" key="7">
    <source>
        <dbReference type="RuleBase" id="RU363032"/>
    </source>
</evidence>
<dbReference type="Gene3D" id="1.10.3720.10">
    <property type="entry name" value="MetI-like"/>
    <property type="match status" value="1"/>
</dbReference>
<dbReference type="InterPro" id="IPR035906">
    <property type="entry name" value="MetI-like_sf"/>
</dbReference>
<dbReference type="GO" id="GO:0005886">
    <property type="term" value="C:plasma membrane"/>
    <property type="evidence" value="ECO:0007669"/>
    <property type="project" value="UniProtKB-SubCell"/>
</dbReference>
<keyword evidence="2 7" id="KW-0813">Transport</keyword>
<evidence type="ECO:0000256" key="1">
    <source>
        <dbReference type="ARBA" id="ARBA00004651"/>
    </source>
</evidence>
<dbReference type="PANTHER" id="PTHR43744:SF12">
    <property type="entry name" value="ABC TRANSPORTER PERMEASE PROTEIN MG189-RELATED"/>
    <property type="match status" value="1"/>
</dbReference>
<evidence type="ECO:0000256" key="3">
    <source>
        <dbReference type="ARBA" id="ARBA00022475"/>
    </source>
</evidence>
<dbReference type="EMBL" id="CP009225">
    <property type="protein sequence ID" value="AKC62264.1"/>
    <property type="molecule type" value="Genomic_DNA"/>
</dbReference>
<dbReference type="CDD" id="cd06261">
    <property type="entry name" value="TM_PBP2"/>
    <property type="match status" value="1"/>
</dbReference>
<evidence type="ECO:0000256" key="4">
    <source>
        <dbReference type="ARBA" id="ARBA00022692"/>
    </source>
</evidence>
<dbReference type="Pfam" id="PF00528">
    <property type="entry name" value="BPD_transp_1"/>
    <property type="match status" value="1"/>
</dbReference>
<feature type="transmembrane region" description="Helical" evidence="7">
    <location>
        <begin position="75"/>
        <end position="99"/>
    </location>
</feature>
<keyword evidence="6 7" id="KW-0472">Membrane</keyword>
<evidence type="ECO:0000259" key="8">
    <source>
        <dbReference type="PROSITE" id="PS50928"/>
    </source>
</evidence>
<organism evidence="9 10">
    <name type="scientific">Clostridium sporogenes</name>
    <dbReference type="NCBI Taxonomy" id="1509"/>
    <lineage>
        <taxon>Bacteria</taxon>
        <taxon>Bacillati</taxon>
        <taxon>Bacillota</taxon>
        <taxon>Clostridia</taxon>
        <taxon>Eubacteriales</taxon>
        <taxon>Clostridiaceae</taxon>
        <taxon>Clostridium</taxon>
    </lineage>
</organism>
<keyword evidence="5 7" id="KW-1133">Transmembrane helix</keyword>
<comment type="similarity">
    <text evidence="7">Belongs to the binding-protein-dependent transport system permease family.</text>
</comment>
<gene>
    <name evidence="9" type="ORF">CLSPO_c15440</name>
</gene>
<dbReference type="SUPFAM" id="SSF161098">
    <property type="entry name" value="MetI-like"/>
    <property type="match status" value="1"/>
</dbReference>
<dbReference type="PANTHER" id="PTHR43744">
    <property type="entry name" value="ABC TRANSPORTER PERMEASE PROTEIN MG189-RELATED-RELATED"/>
    <property type="match status" value="1"/>
</dbReference>
<feature type="transmembrane region" description="Helical" evidence="7">
    <location>
        <begin position="16"/>
        <end position="36"/>
    </location>
</feature>
<accession>A0A7U4LMY5</accession>
<keyword evidence="3" id="KW-1003">Cell membrane</keyword>
<feature type="domain" description="ABC transmembrane type-1" evidence="8">
    <location>
        <begin position="76"/>
        <end position="265"/>
    </location>
</feature>
<feature type="transmembrane region" description="Helical" evidence="7">
    <location>
        <begin position="147"/>
        <end position="165"/>
    </location>
</feature>
<dbReference type="Proteomes" id="UP000033052">
    <property type="component" value="Chromosome"/>
</dbReference>
<sequence>MQGDYIMTKNILKKSLIYIILVLGCIITLLPFLWMISTSLKPFNEIFLMPPKWIPSKIMWKNYGEVQSKMPLLKYFFNSVIITLGITLGTLITTILAAFAFSKVKFWGRDVIFSIFIGTMMIPGEVILIPNYITISKIGWMNNYKALIIPWTVSVFSIFLLRQFFFTIPEPLYRAAKIDGCSDFKFLWSIMVPLSKPALITIALLRIINSWNEFLWPLIVTNIPNMRTLPVGLMTFTSESGADYHLLMAAATMIIIPILIVYFVLQKYIISGMTKSGIKG</sequence>
<dbReference type="AlphaFoldDB" id="A0A7U4LMY5"/>
<feature type="transmembrane region" description="Helical" evidence="7">
    <location>
        <begin position="186"/>
        <end position="208"/>
    </location>
</feature>
<name>A0A7U4LMY5_CLOSG</name>
<evidence type="ECO:0000313" key="9">
    <source>
        <dbReference type="EMBL" id="AKC62264.1"/>
    </source>
</evidence>
<proteinExistence type="inferred from homology"/>
<protein>
    <submittedName>
        <fullName evidence="9">N-acetyl-D-glucosamine ABC transport system,permease protein 2</fullName>
    </submittedName>
</protein>
<feature type="transmembrane region" description="Helical" evidence="7">
    <location>
        <begin position="111"/>
        <end position="135"/>
    </location>
</feature>
<keyword evidence="4 7" id="KW-0812">Transmembrane</keyword>
<comment type="subcellular location">
    <subcellularLocation>
        <location evidence="1 7">Cell membrane</location>
        <topology evidence="1 7">Multi-pass membrane protein</topology>
    </subcellularLocation>
</comment>
<dbReference type="GO" id="GO:0055085">
    <property type="term" value="P:transmembrane transport"/>
    <property type="evidence" value="ECO:0007669"/>
    <property type="project" value="InterPro"/>
</dbReference>
<evidence type="ECO:0000256" key="6">
    <source>
        <dbReference type="ARBA" id="ARBA00023136"/>
    </source>
</evidence>
<evidence type="ECO:0000256" key="2">
    <source>
        <dbReference type="ARBA" id="ARBA00022448"/>
    </source>
</evidence>
<reference evidence="9 10" key="1">
    <citation type="journal article" date="2015" name="PLoS ONE">
        <title>A universal mariner transposon system for forward genetic studies in the genus clostridium.</title>
        <authorList>
            <person name="Zhang Y."/>
            <person name="Grosse-Honebrink A."/>
            <person name="Minton N.P."/>
        </authorList>
    </citation>
    <scope>NUCLEOTIDE SEQUENCE [LARGE SCALE GENOMIC DNA]</scope>
    <source>
        <strain evidence="9 10">NCIMB 10696</strain>
    </source>
</reference>